<evidence type="ECO:0000256" key="9">
    <source>
        <dbReference type="SAM" id="SignalP"/>
    </source>
</evidence>
<dbReference type="SUPFAM" id="SSF56935">
    <property type="entry name" value="Porins"/>
    <property type="match status" value="1"/>
</dbReference>
<comment type="subcellular location">
    <subcellularLocation>
        <location evidence="1 8">Cell outer membrane</location>
        <topology evidence="1 8">Multi-pass membrane protein</topology>
    </subcellularLocation>
</comment>
<evidence type="ECO:0000313" key="12">
    <source>
        <dbReference type="Proteomes" id="UP000236893"/>
    </source>
</evidence>
<dbReference type="PROSITE" id="PS52016">
    <property type="entry name" value="TONB_DEPENDENT_REC_3"/>
    <property type="match status" value="1"/>
</dbReference>
<feature type="domain" description="TonB-dependent receptor plug" evidence="10">
    <location>
        <begin position="120"/>
        <end position="227"/>
    </location>
</feature>
<dbReference type="Proteomes" id="UP000236893">
    <property type="component" value="Unassembled WGS sequence"/>
</dbReference>
<proteinExistence type="inferred from homology"/>
<keyword evidence="6 8" id="KW-0472">Membrane</keyword>
<dbReference type="EMBL" id="PQVF01000002">
    <property type="protein sequence ID" value="POY38415.1"/>
    <property type="molecule type" value="Genomic_DNA"/>
</dbReference>
<organism evidence="11 12">
    <name type="scientific">Solitalea longa</name>
    <dbReference type="NCBI Taxonomy" id="2079460"/>
    <lineage>
        <taxon>Bacteria</taxon>
        <taxon>Pseudomonadati</taxon>
        <taxon>Bacteroidota</taxon>
        <taxon>Sphingobacteriia</taxon>
        <taxon>Sphingobacteriales</taxon>
        <taxon>Sphingobacteriaceae</taxon>
        <taxon>Solitalea</taxon>
    </lineage>
</organism>
<dbReference type="OrthoDB" id="1109239at2"/>
<dbReference type="Pfam" id="PF07715">
    <property type="entry name" value="Plug"/>
    <property type="match status" value="1"/>
</dbReference>
<evidence type="ECO:0000256" key="7">
    <source>
        <dbReference type="ARBA" id="ARBA00023237"/>
    </source>
</evidence>
<keyword evidence="4 8" id="KW-0812">Transmembrane</keyword>
<keyword evidence="5 9" id="KW-0732">Signal</keyword>
<dbReference type="Pfam" id="PF13715">
    <property type="entry name" value="CarbopepD_reg_2"/>
    <property type="match status" value="1"/>
</dbReference>
<evidence type="ECO:0000313" key="11">
    <source>
        <dbReference type="EMBL" id="POY38415.1"/>
    </source>
</evidence>
<comment type="caution">
    <text evidence="11">The sequence shown here is derived from an EMBL/GenBank/DDBJ whole genome shotgun (WGS) entry which is preliminary data.</text>
</comment>
<dbReference type="GO" id="GO:0015344">
    <property type="term" value="F:siderophore uptake transmembrane transporter activity"/>
    <property type="evidence" value="ECO:0007669"/>
    <property type="project" value="TreeGrafter"/>
</dbReference>
<dbReference type="PANTHER" id="PTHR30069">
    <property type="entry name" value="TONB-DEPENDENT OUTER MEMBRANE RECEPTOR"/>
    <property type="match status" value="1"/>
</dbReference>
<gene>
    <name evidence="11" type="ORF">C3K47_03175</name>
</gene>
<keyword evidence="3 8" id="KW-1134">Transmembrane beta strand</keyword>
<protein>
    <recommendedName>
        <fullName evidence="10">TonB-dependent receptor plug domain-containing protein</fullName>
    </recommendedName>
</protein>
<feature type="signal peptide" evidence="9">
    <location>
        <begin position="1"/>
        <end position="19"/>
    </location>
</feature>
<dbReference type="GO" id="GO:0009279">
    <property type="term" value="C:cell outer membrane"/>
    <property type="evidence" value="ECO:0007669"/>
    <property type="project" value="UniProtKB-SubCell"/>
</dbReference>
<name>A0A2S5A790_9SPHI</name>
<keyword evidence="2 8" id="KW-0813">Transport</keyword>
<evidence type="ECO:0000256" key="5">
    <source>
        <dbReference type="ARBA" id="ARBA00022729"/>
    </source>
</evidence>
<dbReference type="InterPro" id="IPR037066">
    <property type="entry name" value="Plug_dom_sf"/>
</dbReference>
<keyword evidence="12" id="KW-1185">Reference proteome</keyword>
<dbReference type="PANTHER" id="PTHR30069:SF29">
    <property type="entry name" value="HEMOGLOBIN AND HEMOGLOBIN-HAPTOGLOBIN-BINDING PROTEIN 1-RELATED"/>
    <property type="match status" value="1"/>
</dbReference>
<evidence type="ECO:0000259" key="10">
    <source>
        <dbReference type="Pfam" id="PF07715"/>
    </source>
</evidence>
<dbReference type="RefSeq" id="WP_103787653.1">
    <property type="nucleotide sequence ID" value="NZ_PQVF01000002.1"/>
</dbReference>
<dbReference type="InterPro" id="IPR036942">
    <property type="entry name" value="Beta-barrel_TonB_sf"/>
</dbReference>
<feature type="chain" id="PRO_5015740508" description="TonB-dependent receptor plug domain-containing protein" evidence="9">
    <location>
        <begin position="20"/>
        <end position="724"/>
    </location>
</feature>
<evidence type="ECO:0000256" key="6">
    <source>
        <dbReference type="ARBA" id="ARBA00023136"/>
    </source>
</evidence>
<dbReference type="InterPro" id="IPR039426">
    <property type="entry name" value="TonB-dep_rcpt-like"/>
</dbReference>
<reference evidence="11 12" key="1">
    <citation type="submission" date="2018-01" db="EMBL/GenBank/DDBJ databases">
        <authorList>
            <person name="Gaut B.S."/>
            <person name="Morton B.R."/>
            <person name="Clegg M.T."/>
            <person name="Duvall M.R."/>
        </authorList>
    </citation>
    <scope>NUCLEOTIDE SEQUENCE [LARGE SCALE GENOMIC DNA]</scope>
    <source>
        <strain evidence="11 12">HR-AV</strain>
    </source>
</reference>
<evidence type="ECO:0000256" key="2">
    <source>
        <dbReference type="ARBA" id="ARBA00022448"/>
    </source>
</evidence>
<evidence type="ECO:0000256" key="1">
    <source>
        <dbReference type="ARBA" id="ARBA00004571"/>
    </source>
</evidence>
<dbReference type="InterPro" id="IPR008969">
    <property type="entry name" value="CarboxyPept-like_regulatory"/>
</dbReference>
<keyword evidence="7 8" id="KW-0998">Cell outer membrane</keyword>
<evidence type="ECO:0000256" key="8">
    <source>
        <dbReference type="PROSITE-ProRule" id="PRU01360"/>
    </source>
</evidence>
<evidence type="ECO:0000256" key="3">
    <source>
        <dbReference type="ARBA" id="ARBA00022452"/>
    </source>
</evidence>
<dbReference type="InterPro" id="IPR012910">
    <property type="entry name" value="Plug_dom"/>
</dbReference>
<dbReference type="SUPFAM" id="SSF49464">
    <property type="entry name" value="Carboxypeptidase regulatory domain-like"/>
    <property type="match status" value="1"/>
</dbReference>
<dbReference type="GO" id="GO:0044718">
    <property type="term" value="P:siderophore transmembrane transport"/>
    <property type="evidence" value="ECO:0007669"/>
    <property type="project" value="TreeGrafter"/>
</dbReference>
<dbReference type="AlphaFoldDB" id="A0A2S5A790"/>
<dbReference type="Gene3D" id="2.60.40.1120">
    <property type="entry name" value="Carboxypeptidase-like, regulatory domain"/>
    <property type="match status" value="1"/>
</dbReference>
<accession>A0A2S5A790</accession>
<dbReference type="Gene3D" id="2.170.130.10">
    <property type="entry name" value="TonB-dependent receptor, plug domain"/>
    <property type="match status" value="1"/>
</dbReference>
<evidence type="ECO:0000256" key="4">
    <source>
        <dbReference type="ARBA" id="ARBA00022692"/>
    </source>
</evidence>
<dbReference type="Gene3D" id="2.40.170.20">
    <property type="entry name" value="TonB-dependent receptor, beta-barrel domain"/>
    <property type="match status" value="1"/>
</dbReference>
<sequence length="724" mass="81392">MRFIFLFIITLFFSSTAFSQNKLVVSVKNAEDNESLAGATVMVEGLKMATKVNAYGLAVLQNIPNGKQQIIVRFLGFEENKTEIVFPRNTTDTLLISLQPEEEEMDEVVVQSTRSSRTIKNIPTRVEFIAGEELDEKANMKPGDIRMVLSESTGIQVQQTSATTANASIRIQGLDGRYTQILKDGMPLYEGFSGGLGLLQTPPLDLKQVEVVKGSASTLYGGGAIAGLVNLISKTPTPNRELNFFLNGTSAGGLDLNGFFAQKFNKIGLTLYAARNSNKPYDPSDIDLTAIPKFERYTINPKLFVDFNKNLKLNVGVNMGFEDRIGGDLHYIDGKGDTNHSYFENNNSNRVSGQGSLEWNTGKIGKLTFKSSFNSFKRELTTPGYEFNGQQLGSFSELNYAANGEKMEWVGGLNLLTDKFTEQQYNSFPLRNYDLLTVGGFIQNNWTATGRINVETGLRTDYVRDYGFAFLPRLSVLVKLNNHFNTRMGGGLGYKTPTIFTEESERLQYKGVLPINTDENILERSYGVNWDVNFSTSLFNNTVGLSINQLFFYTYLNNPLVLQNESNGVYKFENIDGYGDSKGSETNAKITYDDFKLFLGYTYTDAENHYQGLVKENTLTAKHRLNSVLMYELHDKWKLGLEAYYFSPQLLSDGTRSQNYWITGFMAERLWERFSLFINFENFLDVRQTKYGSIYTGPITNPVFKDLYAPLDGFVVNGGLKLRL</sequence>
<comment type="similarity">
    <text evidence="8">Belongs to the TonB-dependent receptor family.</text>
</comment>